<evidence type="ECO:0000313" key="2">
    <source>
        <dbReference type="EMBL" id="GAA0638887.1"/>
    </source>
</evidence>
<keyword evidence="3" id="KW-1185">Reference proteome</keyword>
<comment type="caution">
    <text evidence="2">The sequence shown here is derived from an EMBL/GenBank/DDBJ whole genome shotgun (WGS) entry which is preliminary data.</text>
</comment>
<dbReference type="Proteomes" id="UP001500957">
    <property type="component" value="Unassembled WGS sequence"/>
</dbReference>
<dbReference type="PANTHER" id="PTHR43689:SF8">
    <property type="entry name" value="ALPHA_BETA-HYDROLASES SUPERFAMILY PROTEIN"/>
    <property type="match status" value="1"/>
</dbReference>
<dbReference type="Pfam" id="PF00561">
    <property type="entry name" value="Abhydrolase_1"/>
    <property type="match status" value="1"/>
</dbReference>
<accession>A0ABN1HE35</accession>
<dbReference type="PANTHER" id="PTHR43689">
    <property type="entry name" value="HYDROLASE"/>
    <property type="match status" value="1"/>
</dbReference>
<gene>
    <name evidence="2" type="ORF">GCM10009547_48780</name>
</gene>
<proteinExistence type="predicted"/>
<dbReference type="InterPro" id="IPR000073">
    <property type="entry name" value="AB_hydrolase_1"/>
</dbReference>
<dbReference type="GO" id="GO:0016787">
    <property type="term" value="F:hydrolase activity"/>
    <property type="evidence" value="ECO:0007669"/>
    <property type="project" value="UniProtKB-KW"/>
</dbReference>
<feature type="domain" description="AB hydrolase-1" evidence="1">
    <location>
        <begin position="33"/>
        <end position="132"/>
    </location>
</feature>
<reference evidence="3" key="1">
    <citation type="journal article" date="2019" name="Int. J. Syst. Evol. Microbiol.">
        <title>The Global Catalogue of Microorganisms (GCM) 10K type strain sequencing project: providing services to taxonomists for standard genome sequencing and annotation.</title>
        <authorList>
            <consortium name="The Broad Institute Genomics Platform"/>
            <consortium name="The Broad Institute Genome Sequencing Center for Infectious Disease"/>
            <person name="Wu L."/>
            <person name="Ma J."/>
        </authorList>
    </citation>
    <scope>NUCLEOTIDE SEQUENCE [LARGE SCALE GENOMIC DNA]</scope>
    <source>
        <strain evidence="3">JCM 10671</strain>
    </source>
</reference>
<keyword evidence="2" id="KW-0378">Hydrolase</keyword>
<dbReference type="EMBL" id="BAAAHE010000066">
    <property type="protein sequence ID" value="GAA0638887.1"/>
    <property type="molecule type" value="Genomic_DNA"/>
</dbReference>
<protein>
    <submittedName>
        <fullName evidence="2">Alpha/beta fold hydrolase</fullName>
    </submittedName>
</protein>
<dbReference type="Gene3D" id="3.40.50.1820">
    <property type="entry name" value="alpha/beta hydrolase"/>
    <property type="match status" value="1"/>
</dbReference>
<dbReference type="PRINTS" id="PR00111">
    <property type="entry name" value="ABHYDROLASE"/>
</dbReference>
<dbReference type="InterPro" id="IPR029058">
    <property type="entry name" value="AB_hydrolase_fold"/>
</dbReference>
<organism evidence="2 3">
    <name type="scientific">Sporichthya brevicatena</name>
    <dbReference type="NCBI Taxonomy" id="171442"/>
    <lineage>
        <taxon>Bacteria</taxon>
        <taxon>Bacillati</taxon>
        <taxon>Actinomycetota</taxon>
        <taxon>Actinomycetes</taxon>
        <taxon>Sporichthyales</taxon>
        <taxon>Sporichthyaceae</taxon>
        <taxon>Sporichthya</taxon>
    </lineage>
</organism>
<evidence type="ECO:0000313" key="3">
    <source>
        <dbReference type="Proteomes" id="UP001500957"/>
    </source>
</evidence>
<evidence type="ECO:0000259" key="1">
    <source>
        <dbReference type="Pfam" id="PF00561"/>
    </source>
</evidence>
<name>A0ABN1HE35_9ACTN</name>
<sequence>MGAVARTTALGEWREAKLSGGAVLYADRGQGAPVVFVHGLLVNADLWRKVVPDVAAAGFRCLSPDLPFGAHQVPVPEAHLSPAGAADLLAEFLEHLNLRDVTLVANDTGGAITQILMTRHPERVGRVVLASCDAFERFPPRLFAYLPLLAKLPGSMWVMAQTLRMRWTHNLPITFRWITKGRFDEETIESFLGPTRRSAGVRADLRRFLRGMKRRHLLTAAEQLPAFDKPVLLAWASEDRIFPVADAYRLAGVLPNAEVVEIPDSYTFLPEDQPQRLAEVVVRFAGRHDAADASPRHADAGRAAGDRA</sequence>
<dbReference type="SUPFAM" id="SSF53474">
    <property type="entry name" value="alpha/beta-Hydrolases"/>
    <property type="match status" value="1"/>
</dbReference>